<proteinExistence type="predicted"/>
<dbReference type="AlphaFoldDB" id="A0AAD1SXJ4"/>
<sequence length="109" mass="11462">PTTTKSTPCPCECVLEIFGVCIVTGNCPECTTPTTTKSSPCPCECVLEILGVCIVTGNCPECTSGTTLQSTTMTSPTTTSKYAIVKNKSDMGSGVNPRHTHKNETTKLI</sequence>
<dbReference type="EMBL" id="OW240920">
    <property type="protein sequence ID" value="CAH2313886.1"/>
    <property type="molecule type" value="Genomic_DNA"/>
</dbReference>
<evidence type="ECO:0000313" key="3">
    <source>
        <dbReference type="Proteomes" id="UP001295444"/>
    </source>
</evidence>
<evidence type="ECO:0000256" key="1">
    <source>
        <dbReference type="SAM" id="MobiDB-lite"/>
    </source>
</evidence>
<gene>
    <name evidence="2" type="ORF">PECUL_23A012746</name>
</gene>
<feature type="region of interest" description="Disordered" evidence="1">
    <location>
        <begin position="88"/>
        <end position="109"/>
    </location>
</feature>
<keyword evidence="3" id="KW-1185">Reference proteome</keyword>
<protein>
    <submittedName>
        <fullName evidence="2">Uncharacterized protein</fullName>
    </submittedName>
</protein>
<name>A0AAD1SXJ4_PELCU</name>
<dbReference type="Proteomes" id="UP001295444">
    <property type="component" value="Chromosome 09"/>
</dbReference>
<feature type="non-terminal residue" evidence="2">
    <location>
        <position position="1"/>
    </location>
</feature>
<reference evidence="2" key="1">
    <citation type="submission" date="2022-03" db="EMBL/GenBank/DDBJ databases">
        <authorList>
            <person name="Alioto T."/>
            <person name="Alioto T."/>
            <person name="Gomez Garrido J."/>
        </authorList>
    </citation>
    <scope>NUCLEOTIDE SEQUENCE</scope>
</reference>
<evidence type="ECO:0000313" key="2">
    <source>
        <dbReference type="EMBL" id="CAH2313886.1"/>
    </source>
</evidence>
<organism evidence="2 3">
    <name type="scientific">Pelobates cultripes</name>
    <name type="common">Western spadefoot toad</name>
    <dbReference type="NCBI Taxonomy" id="61616"/>
    <lineage>
        <taxon>Eukaryota</taxon>
        <taxon>Metazoa</taxon>
        <taxon>Chordata</taxon>
        <taxon>Craniata</taxon>
        <taxon>Vertebrata</taxon>
        <taxon>Euteleostomi</taxon>
        <taxon>Amphibia</taxon>
        <taxon>Batrachia</taxon>
        <taxon>Anura</taxon>
        <taxon>Pelobatoidea</taxon>
        <taxon>Pelobatidae</taxon>
        <taxon>Pelobates</taxon>
    </lineage>
</organism>
<accession>A0AAD1SXJ4</accession>